<dbReference type="EMBL" id="MWMI01000003">
    <property type="protein sequence ID" value="RIB35272.1"/>
    <property type="molecule type" value="Genomic_DNA"/>
</dbReference>
<dbReference type="Gene3D" id="3.30.428.10">
    <property type="entry name" value="HIT-like"/>
    <property type="match status" value="1"/>
</dbReference>
<protein>
    <submittedName>
        <fullName evidence="5">HIT family protein</fullName>
    </submittedName>
</protein>
<dbReference type="InterPro" id="IPR036265">
    <property type="entry name" value="HIT-like_sf"/>
</dbReference>
<dbReference type="InterPro" id="IPR019808">
    <property type="entry name" value="Histidine_triad_CS"/>
</dbReference>
<dbReference type="PANTHER" id="PTHR46648:SF1">
    <property type="entry name" value="ADENOSINE 5'-MONOPHOSPHORAMIDASE HNT1"/>
    <property type="match status" value="1"/>
</dbReference>
<dbReference type="Pfam" id="PF01230">
    <property type="entry name" value="HIT"/>
    <property type="match status" value="1"/>
</dbReference>
<evidence type="ECO:0000313" key="5">
    <source>
        <dbReference type="EMBL" id="RIB35272.1"/>
    </source>
</evidence>
<evidence type="ECO:0000256" key="3">
    <source>
        <dbReference type="PROSITE-ProRule" id="PRU00464"/>
    </source>
</evidence>
<dbReference type="PANTHER" id="PTHR46648">
    <property type="entry name" value="HIT FAMILY PROTEIN 1"/>
    <property type="match status" value="1"/>
</dbReference>
<proteinExistence type="predicted"/>
<accession>A0A397WMY1</accession>
<feature type="short sequence motif" description="Histidine triad motif" evidence="2 3">
    <location>
        <begin position="95"/>
        <end position="99"/>
    </location>
</feature>
<name>A0A397WMY1_9ARCH</name>
<dbReference type="SUPFAM" id="SSF54197">
    <property type="entry name" value="HIT-like"/>
    <property type="match status" value="1"/>
</dbReference>
<dbReference type="InterPro" id="IPR001310">
    <property type="entry name" value="Histidine_triad_HIT"/>
</dbReference>
<evidence type="ECO:0000256" key="2">
    <source>
        <dbReference type="PIRSR" id="PIRSR601310-3"/>
    </source>
</evidence>
<sequence length="130" mass="15147">MNCIFCKIAKKEIKSYLIYEDDISIAFLDINPLSRGHILFVPKKHYKTLSEIPDGELAELMKSLKRVLNIVEEKLSKNYNIINNCGKIAGQEIEHVHIHIVPRYGGEEIFLWKTHKLTEEEAEDILKRLK</sequence>
<dbReference type="PROSITE" id="PS00892">
    <property type="entry name" value="HIT_1"/>
    <property type="match status" value="1"/>
</dbReference>
<dbReference type="AlphaFoldDB" id="A0A397WMY1"/>
<dbReference type="GO" id="GO:0009117">
    <property type="term" value="P:nucleotide metabolic process"/>
    <property type="evidence" value="ECO:0007669"/>
    <property type="project" value="TreeGrafter"/>
</dbReference>
<dbReference type="Proteomes" id="UP000266622">
    <property type="component" value="Unassembled WGS sequence"/>
</dbReference>
<feature type="active site" description="Tele-AMP-histidine intermediate" evidence="1">
    <location>
        <position position="97"/>
    </location>
</feature>
<reference evidence="5 6" key="1">
    <citation type="journal article" date="2018" name="Syst. Appl. Microbiol.">
        <title>A new symbiotic nanoarchaeote (Candidatus Nanoclepta minutus) and its host (Zestosphaera tikiterensis gen. nov., sp. nov.) from a New Zealand hot spring.</title>
        <authorList>
            <person name="St John E."/>
            <person name="Liu Y."/>
            <person name="Podar M."/>
            <person name="Stott M.B."/>
            <person name="Meneghin J."/>
            <person name="Chen Z."/>
            <person name="Lagutin K."/>
            <person name="Mitchell K."/>
            <person name="Reysenbach A.L."/>
        </authorList>
    </citation>
    <scope>NUCLEOTIDE SEQUENCE [LARGE SCALE GENOMIC DNA]</scope>
    <source>
        <strain evidence="5">NZ3</strain>
    </source>
</reference>
<evidence type="ECO:0000313" key="6">
    <source>
        <dbReference type="Proteomes" id="UP000266622"/>
    </source>
</evidence>
<organism evidence="5 6">
    <name type="scientific">Candidatus Nanoclepta minutus</name>
    <dbReference type="NCBI Taxonomy" id="1940235"/>
    <lineage>
        <taxon>Archaea</taxon>
        <taxon>Nanobdellota</taxon>
        <taxon>Candidatus Nanoclepta</taxon>
    </lineage>
</organism>
<feature type="domain" description="HIT" evidence="4">
    <location>
        <begin position="4"/>
        <end position="110"/>
    </location>
</feature>
<dbReference type="PRINTS" id="PR00332">
    <property type="entry name" value="HISTRIAD"/>
</dbReference>
<evidence type="ECO:0000256" key="1">
    <source>
        <dbReference type="PIRSR" id="PIRSR601310-1"/>
    </source>
</evidence>
<dbReference type="PROSITE" id="PS51084">
    <property type="entry name" value="HIT_2"/>
    <property type="match status" value="1"/>
</dbReference>
<comment type="caution">
    <text evidence="5">The sequence shown here is derived from an EMBL/GenBank/DDBJ whole genome shotgun (WGS) entry which is preliminary data.</text>
</comment>
<evidence type="ECO:0000259" key="4">
    <source>
        <dbReference type="PROSITE" id="PS51084"/>
    </source>
</evidence>
<gene>
    <name evidence="5" type="ORF">BXU00_01940</name>
</gene>
<dbReference type="GO" id="GO:0003824">
    <property type="term" value="F:catalytic activity"/>
    <property type="evidence" value="ECO:0007669"/>
    <property type="project" value="InterPro"/>
</dbReference>
<dbReference type="InterPro" id="IPR011146">
    <property type="entry name" value="HIT-like"/>
</dbReference>